<reference evidence="4" key="1">
    <citation type="submission" date="2021-02" db="EMBL/GenBank/DDBJ databases">
        <authorList>
            <person name="Nowell W R."/>
        </authorList>
    </citation>
    <scope>NUCLEOTIDE SEQUENCE</scope>
</reference>
<comment type="caution">
    <text evidence="4">The sequence shown here is derived from an EMBL/GenBank/DDBJ whole genome shotgun (WGS) entry which is preliminary data.</text>
</comment>
<dbReference type="GO" id="GO:0061668">
    <property type="term" value="P:mitochondrial ribosome assembly"/>
    <property type="evidence" value="ECO:0007669"/>
    <property type="project" value="TreeGrafter"/>
</dbReference>
<dbReference type="EMBL" id="CAJOBF010000474">
    <property type="protein sequence ID" value="CAF3823326.1"/>
    <property type="molecule type" value="Genomic_DNA"/>
</dbReference>
<dbReference type="InterPro" id="IPR003690">
    <property type="entry name" value="MTERF"/>
</dbReference>
<dbReference type="Proteomes" id="UP000663887">
    <property type="component" value="Unassembled WGS sequence"/>
</dbReference>
<evidence type="ECO:0000256" key="1">
    <source>
        <dbReference type="ARBA" id="ARBA00007692"/>
    </source>
</evidence>
<dbReference type="GO" id="GO:0006390">
    <property type="term" value="P:mitochondrial transcription"/>
    <property type="evidence" value="ECO:0007669"/>
    <property type="project" value="TreeGrafter"/>
</dbReference>
<comment type="similarity">
    <text evidence="1">Belongs to the mTERF family.</text>
</comment>
<evidence type="ECO:0000256" key="3">
    <source>
        <dbReference type="SAM" id="MobiDB-lite"/>
    </source>
</evidence>
<evidence type="ECO:0000256" key="2">
    <source>
        <dbReference type="ARBA" id="ARBA00022946"/>
    </source>
</evidence>
<evidence type="ECO:0000313" key="6">
    <source>
        <dbReference type="Proteomes" id="UP000663887"/>
    </source>
</evidence>
<gene>
    <name evidence="5" type="ORF">UXM345_LOCUS6131</name>
    <name evidence="4" type="ORF">XDN619_LOCUS35670</name>
</gene>
<dbReference type="SMART" id="SM00733">
    <property type="entry name" value="Mterf"/>
    <property type="match status" value="3"/>
</dbReference>
<evidence type="ECO:0000313" key="5">
    <source>
        <dbReference type="EMBL" id="CAF3823326.1"/>
    </source>
</evidence>
<accession>A0A817A6C6</accession>
<dbReference type="Pfam" id="PF02536">
    <property type="entry name" value="mTERF"/>
    <property type="match status" value="1"/>
</dbReference>
<dbReference type="GO" id="GO:0003676">
    <property type="term" value="F:nucleic acid binding"/>
    <property type="evidence" value="ECO:0007669"/>
    <property type="project" value="InterPro"/>
</dbReference>
<organism evidence="4 6">
    <name type="scientific">Rotaria magnacalcarata</name>
    <dbReference type="NCBI Taxonomy" id="392030"/>
    <lineage>
        <taxon>Eukaryota</taxon>
        <taxon>Metazoa</taxon>
        <taxon>Spiralia</taxon>
        <taxon>Gnathifera</taxon>
        <taxon>Rotifera</taxon>
        <taxon>Eurotatoria</taxon>
        <taxon>Bdelloidea</taxon>
        <taxon>Philodinida</taxon>
        <taxon>Philodinidae</taxon>
        <taxon>Rotaria</taxon>
    </lineage>
</organism>
<name>A0A817A6C6_9BILA</name>
<dbReference type="InterPro" id="IPR038538">
    <property type="entry name" value="MTERF_sf"/>
</dbReference>
<dbReference type="PANTHER" id="PTHR13068">
    <property type="entry name" value="CGI-12 PROTEIN-RELATED"/>
    <property type="match status" value="1"/>
</dbReference>
<dbReference type="EMBL" id="CAJNRG010018337">
    <property type="protein sequence ID" value="CAF2255714.1"/>
    <property type="molecule type" value="Genomic_DNA"/>
</dbReference>
<dbReference type="Gene3D" id="1.25.70.10">
    <property type="entry name" value="Transcription termination factor 3, mitochondrial"/>
    <property type="match status" value="1"/>
</dbReference>
<feature type="compositionally biased region" description="Basic and acidic residues" evidence="3">
    <location>
        <begin position="65"/>
        <end position="74"/>
    </location>
</feature>
<proteinExistence type="inferred from homology"/>
<feature type="region of interest" description="Disordered" evidence="3">
    <location>
        <begin position="50"/>
        <end position="74"/>
    </location>
</feature>
<sequence length="464" mass="55197">MLKRTVSSVFYITINNRRLFSLTSILDRQQKRNSNGEYSPQVNNQHRQFAQFHQRSSKSKNRIQQNKDTKEKHLDIEKPQFNKYTSTRFNSMKSVNAKPIEDDDNDIFSEEKDNLTMFGTDKKAFSQSSTSPVPKPSTNAISLNKQAETLNIPLEVLIQPDLRDLYADEDIHRSLDLYVSELRPTLRPFTFDLAYLINESPTLKRFAEMGVDVYRWNQPNAKAKYILTLNFERDCVQHLVFLNELNIKNKYLAQFLGYNPWIFKETIEDLRVRLNYLESKGFTGENISDILIRAPFLLNFSTKMIDSKLSWFMKKFQLKENQLNEFILRSPKLLTLPLQDISDTYFKMNSLLDFEHGELQKMFQQYPKLFIYDYKLIELNFDFLFNEMKITRQRLLDYPPILKQSFQQLRTRCLYLKYLKRHQFDPTKPNFVSLKDLCVKTNDLFCQHVTKTPLKHYLNFMKTL</sequence>
<keyword evidence="2" id="KW-0809">Transit peptide</keyword>
<dbReference type="PANTHER" id="PTHR13068:SF112">
    <property type="entry name" value="TRANSCRIPTION TERMINATION FACTOR 3, MITOCHONDRIAL"/>
    <property type="match status" value="1"/>
</dbReference>
<dbReference type="Proteomes" id="UP000663842">
    <property type="component" value="Unassembled WGS sequence"/>
</dbReference>
<protein>
    <submittedName>
        <fullName evidence="4">Uncharacterized protein</fullName>
    </submittedName>
</protein>
<evidence type="ECO:0000313" key="4">
    <source>
        <dbReference type="EMBL" id="CAF2255714.1"/>
    </source>
</evidence>
<dbReference type="GO" id="GO:0005739">
    <property type="term" value="C:mitochondrion"/>
    <property type="evidence" value="ECO:0007669"/>
    <property type="project" value="TreeGrafter"/>
</dbReference>
<dbReference type="AlphaFoldDB" id="A0A817A6C6"/>